<proteinExistence type="inferred from homology"/>
<dbReference type="Proteomes" id="UP000198923">
    <property type="component" value="Unassembled WGS sequence"/>
</dbReference>
<dbReference type="GO" id="GO:0016491">
    <property type="term" value="F:oxidoreductase activity"/>
    <property type="evidence" value="ECO:0007669"/>
    <property type="project" value="InterPro"/>
</dbReference>
<dbReference type="SUPFAM" id="SSF50475">
    <property type="entry name" value="FMN-binding split barrel"/>
    <property type="match status" value="1"/>
</dbReference>
<evidence type="ECO:0000256" key="1">
    <source>
        <dbReference type="ARBA" id="ARBA00008710"/>
    </source>
</evidence>
<dbReference type="GO" id="GO:0070967">
    <property type="term" value="F:coenzyme F420 binding"/>
    <property type="evidence" value="ECO:0007669"/>
    <property type="project" value="TreeGrafter"/>
</dbReference>
<comment type="catalytic activity">
    <reaction evidence="2">
        <text>oxidized coenzyme F420-(gamma-L-Glu)(n) + a quinol + H(+) = reduced coenzyme F420-(gamma-L-Glu)(n) + a quinone</text>
        <dbReference type="Rhea" id="RHEA:39663"/>
        <dbReference type="Rhea" id="RHEA-COMP:12939"/>
        <dbReference type="Rhea" id="RHEA-COMP:14378"/>
        <dbReference type="ChEBI" id="CHEBI:15378"/>
        <dbReference type="ChEBI" id="CHEBI:24646"/>
        <dbReference type="ChEBI" id="CHEBI:132124"/>
        <dbReference type="ChEBI" id="CHEBI:133980"/>
        <dbReference type="ChEBI" id="CHEBI:139511"/>
    </reaction>
</comment>
<keyword evidence="4" id="KW-1185">Reference proteome</keyword>
<gene>
    <name evidence="3" type="ORF">SAMN05421505_13635</name>
</gene>
<sequence>MLFGEEHVKRYRETGGAEGHDWNDSTVLLLTTTGRRSGEPRTSPLIYQRHGDDLVVIASNGGDVKHPLWYLNLEADPDVEVQVRDEVFPARARAATDAERPELWKLMTATWPPYDEYARKTARKIPVVVLERR</sequence>
<protein>
    <submittedName>
        <fullName evidence="3">Deazaflavin-dependent oxidoreductase, nitroreductase family</fullName>
    </submittedName>
</protein>
<organism evidence="3 4">
    <name type="scientific">Sinosporangium album</name>
    <dbReference type="NCBI Taxonomy" id="504805"/>
    <lineage>
        <taxon>Bacteria</taxon>
        <taxon>Bacillati</taxon>
        <taxon>Actinomycetota</taxon>
        <taxon>Actinomycetes</taxon>
        <taxon>Streptosporangiales</taxon>
        <taxon>Streptosporangiaceae</taxon>
        <taxon>Sinosporangium</taxon>
    </lineage>
</organism>
<evidence type="ECO:0000313" key="3">
    <source>
        <dbReference type="EMBL" id="SDI16189.1"/>
    </source>
</evidence>
<comment type="similarity">
    <text evidence="1">Belongs to the F420H(2)-dependent quinone reductase family.</text>
</comment>
<dbReference type="InterPro" id="IPR012349">
    <property type="entry name" value="Split_barrel_FMN-bd"/>
</dbReference>
<dbReference type="InterPro" id="IPR004378">
    <property type="entry name" value="F420H2_quin_Rdtase"/>
</dbReference>
<dbReference type="NCBIfam" id="TIGR00026">
    <property type="entry name" value="hi_GC_TIGR00026"/>
    <property type="match status" value="1"/>
</dbReference>
<dbReference type="PANTHER" id="PTHR39428:SF1">
    <property type="entry name" value="F420H(2)-DEPENDENT QUINONE REDUCTASE RV1261C"/>
    <property type="match status" value="1"/>
</dbReference>
<name>A0A1G8IB21_9ACTN</name>
<dbReference type="PANTHER" id="PTHR39428">
    <property type="entry name" value="F420H(2)-DEPENDENT QUINONE REDUCTASE RV1261C"/>
    <property type="match status" value="1"/>
</dbReference>
<dbReference type="STRING" id="504805.SAMN05421505_13635"/>
<dbReference type="AlphaFoldDB" id="A0A1G8IB21"/>
<dbReference type="OrthoDB" id="8225825at2"/>
<evidence type="ECO:0000256" key="2">
    <source>
        <dbReference type="ARBA" id="ARBA00049106"/>
    </source>
</evidence>
<dbReference type="GO" id="GO:0005886">
    <property type="term" value="C:plasma membrane"/>
    <property type="evidence" value="ECO:0007669"/>
    <property type="project" value="TreeGrafter"/>
</dbReference>
<dbReference type="RefSeq" id="WP_093174379.1">
    <property type="nucleotide sequence ID" value="NZ_FNCN01000036.1"/>
</dbReference>
<dbReference type="Pfam" id="PF04075">
    <property type="entry name" value="F420H2_quin_red"/>
    <property type="match status" value="1"/>
</dbReference>
<reference evidence="3 4" key="1">
    <citation type="submission" date="2016-10" db="EMBL/GenBank/DDBJ databases">
        <authorList>
            <person name="de Groot N.N."/>
        </authorList>
    </citation>
    <scope>NUCLEOTIDE SEQUENCE [LARGE SCALE GENOMIC DNA]</scope>
    <source>
        <strain evidence="3 4">CPCC 201354</strain>
    </source>
</reference>
<dbReference type="EMBL" id="FNCN01000036">
    <property type="protein sequence ID" value="SDI16189.1"/>
    <property type="molecule type" value="Genomic_DNA"/>
</dbReference>
<accession>A0A1G8IB21</accession>
<evidence type="ECO:0000313" key="4">
    <source>
        <dbReference type="Proteomes" id="UP000198923"/>
    </source>
</evidence>
<dbReference type="Gene3D" id="2.30.110.10">
    <property type="entry name" value="Electron Transport, Fmn-binding Protein, Chain A"/>
    <property type="match status" value="1"/>
</dbReference>